<protein>
    <submittedName>
        <fullName evidence="1">Uncharacterized protein</fullName>
    </submittedName>
</protein>
<reference evidence="1 2" key="1">
    <citation type="submission" date="2019-02" db="EMBL/GenBank/DDBJ databases">
        <title>Deep-cultivation of Planctomycetes and their phenomic and genomic characterization uncovers novel biology.</title>
        <authorList>
            <person name="Wiegand S."/>
            <person name="Jogler M."/>
            <person name="Boedeker C."/>
            <person name="Pinto D."/>
            <person name="Vollmers J."/>
            <person name="Rivas-Marin E."/>
            <person name="Kohn T."/>
            <person name="Peeters S.H."/>
            <person name="Heuer A."/>
            <person name="Rast P."/>
            <person name="Oberbeckmann S."/>
            <person name="Bunk B."/>
            <person name="Jeske O."/>
            <person name="Meyerdierks A."/>
            <person name="Storesund J.E."/>
            <person name="Kallscheuer N."/>
            <person name="Luecker S."/>
            <person name="Lage O.M."/>
            <person name="Pohl T."/>
            <person name="Merkel B.J."/>
            <person name="Hornburger P."/>
            <person name="Mueller R.-W."/>
            <person name="Bruemmer F."/>
            <person name="Labrenz M."/>
            <person name="Spormann A.M."/>
            <person name="Op den Camp H."/>
            <person name="Overmann J."/>
            <person name="Amann R."/>
            <person name="Jetten M.S.M."/>
            <person name="Mascher T."/>
            <person name="Medema M.H."/>
            <person name="Devos D.P."/>
            <person name="Kaster A.-K."/>
            <person name="Ovreas L."/>
            <person name="Rohde M."/>
            <person name="Galperin M.Y."/>
            <person name="Jogler C."/>
        </authorList>
    </citation>
    <scope>NUCLEOTIDE SEQUENCE [LARGE SCALE GENOMIC DNA]</scope>
    <source>
        <strain evidence="1 2">Spb1</strain>
    </source>
</reference>
<dbReference type="Proteomes" id="UP000315349">
    <property type="component" value="Chromosome"/>
</dbReference>
<gene>
    <name evidence="1" type="ORF">Spb1_30770</name>
</gene>
<accession>A0A518GRC7</accession>
<keyword evidence="2" id="KW-1185">Reference proteome</keyword>
<sequence length="38" mass="4634">MRHRPKTSRPKVSLTTKQKINNRWKAKRKKIRKAKYGI</sequence>
<evidence type="ECO:0000313" key="2">
    <source>
        <dbReference type="Proteomes" id="UP000315349"/>
    </source>
</evidence>
<proteinExistence type="predicted"/>
<evidence type="ECO:0000313" key="1">
    <source>
        <dbReference type="EMBL" id="QDV31139.1"/>
    </source>
</evidence>
<name>A0A518GRC7_9PLAN</name>
<dbReference type="EMBL" id="CP036299">
    <property type="protein sequence ID" value="QDV31139.1"/>
    <property type="molecule type" value="Genomic_DNA"/>
</dbReference>
<dbReference type="AlphaFoldDB" id="A0A518GRC7"/>
<organism evidence="1 2">
    <name type="scientific">Planctopirus ephydatiae</name>
    <dbReference type="NCBI Taxonomy" id="2528019"/>
    <lineage>
        <taxon>Bacteria</taxon>
        <taxon>Pseudomonadati</taxon>
        <taxon>Planctomycetota</taxon>
        <taxon>Planctomycetia</taxon>
        <taxon>Planctomycetales</taxon>
        <taxon>Planctomycetaceae</taxon>
        <taxon>Planctopirus</taxon>
    </lineage>
</organism>
<dbReference type="KEGG" id="peh:Spb1_30770"/>